<dbReference type="InterPro" id="IPR008254">
    <property type="entry name" value="Flavodoxin/NO_synth"/>
</dbReference>
<keyword evidence="7" id="KW-0819">tRNA processing</keyword>
<comment type="pathway">
    <text evidence="2">tRNA modification; wybutosine-tRNA(Phe) biosynthesis.</text>
</comment>
<dbReference type="STRING" id="200324.A0A2N5W4Y8"/>
<comment type="catalytic activity">
    <reaction evidence="12">
        <text>N(1)-methylguanosine(37) in tRNA(Phe) + pyruvate + S-adenosyl-L-methionine = 4-demethylwyosine(37) in tRNA(Phe) + 5'-deoxyadenosine + L-methionine + CO2 + H2O</text>
        <dbReference type="Rhea" id="RHEA:36347"/>
        <dbReference type="Rhea" id="RHEA-COMP:10164"/>
        <dbReference type="Rhea" id="RHEA-COMP:10165"/>
        <dbReference type="ChEBI" id="CHEBI:15361"/>
        <dbReference type="ChEBI" id="CHEBI:15377"/>
        <dbReference type="ChEBI" id="CHEBI:16526"/>
        <dbReference type="ChEBI" id="CHEBI:17319"/>
        <dbReference type="ChEBI" id="CHEBI:57844"/>
        <dbReference type="ChEBI" id="CHEBI:59789"/>
        <dbReference type="ChEBI" id="CHEBI:64315"/>
        <dbReference type="ChEBI" id="CHEBI:73542"/>
        <dbReference type="EC" id="4.1.3.44"/>
    </reaction>
</comment>
<evidence type="ECO:0000256" key="11">
    <source>
        <dbReference type="ARBA" id="ARBA00023239"/>
    </source>
</evidence>
<evidence type="ECO:0000313" key="16">
    <source>
        <dbReference type="EMBL" id="PLW57294.1"/>
    </source>
</evidence>
<dbReference type="GO" id="GO:0010181">
    <property type="term" value="F:FMN binding"/>
    <property type="evidence" value="ECO:0007669"/>
    <property type="project" value="InterPro"/>
</dbReference>
<dbReference type="InterPro" id="IPR058240">
    <property type="entry name" value="rSAM_sf"/>
</dbReference>
<evidence type="ECO:0000256" key="8">
    <source>
        <dbReference type="ARBA" id="ARBA00022723"/>
    </source>
</evidence>
<keyword evidence="10" id="KW-0411">Iron-sulfur</keyword>
<evidence type="ECO:0000313" key="17">
    <source>
        <dbReference type="Proteomes" id="UP000235388"/>
    </source>
</evidence>
<dbReference type="SFLD" id="SFLDS00029">
    <property type="entry name" value="Radical_SAM"/>
    <property type="match status" value="1"/>
</dbReference>
<evidence type="ECO:0000256" key="12">
    <source>
        <dbReference type="ARBA" id="ARBA00049466"/>
    </source>
</evidence>
<evidence type="ECO:0000256" key="2">
    <source>
        <dbReference type="ARBA" id="ARBA00004797"/>
    </source>
</evidence>
<organism evidence="16 17">
    <name type="scientific">Puccinia coronata f. sp. avenae</name>
    <dbReference type="NCBI Taxonomy" id="200324"/>
    <lineage>
        <taxon>Eukaryota</taxon>
        <taxon>Fungi</taxon>
        <taxon>Dikarya</taxon>
        <taxon>Basidiomycota</taxon>
        <taxon>Pucciniomycotina</taxon>
        <taxon>Pucciniomycetes</taxon>
        <taxon>Pucciniales</taxon>
        <taxon>Pucciniaceae</taxon>
        <taxon>Puccinia</taxon>
    </lineage>
</organism>
<sequence>MLIGLLDSITSRLSAISPSTANTTATAHEEPRLSTQILYSSLSSTTKKLAQQLTAEITTSSPHLNASLESLDHLDLDQLIVQTPVHATHQLAVFLLPSYNVESPVDSVLAQFRDALYDFRVANNSLAGLGYAVVGIGHSDYRHEFCKQALELDHILDGLGARRLIPIRKIDVSVDPERDIKDYCHYVLQTTFTPSLKSFAELSSIKSQPVKYSSENEEEQEEEEEVDNSDDEFVDYSSPTKPLSKAEIARQKSQKLLKRKKGNQDPKSGTLDIEDLGAGVPQIADLGEDPSSNSKEEGLEAQMIKKDMISPMTRKSLTKQGYAIVGSHSAVKTCRWTKASLRGRGFCYKHAFYGIQSHQCMEATPSLACANKCTFCWRSHTNPVGTSWRWKTDDAEFVVEESLKEHDRLIKQLAGMPGVRADRFSEARTPRHAALSLVGEPVMFPHIKKYISLLTEKHISTFLVTNAQFPDSLLDLPPVTQLYLSIDAGTKESLKSIDRPLHRDFWERFLASIDIVRTKKVRTVFRLTLVKGENSDEIKEYAELIRRGQPDFIEVKGVTYCGYPGSSNLTIKNSPWHNEVIKFVEDLCEEINDPRYRTSTDSNADEAPVAEYGLAAEHAHSCCVLAAHQKYYFDDQWHTWIDYDKFFELVESGASQFDGLQYCAPTPEFALFGAPQAGFSPEDQRWFRKKTLAKIALDAAGPAVVADPE</sequence>
<feature type="compositionally biased region" description="Basic residues" evidence="13">
    <location>
        <begin position="252"/>
        <end position="261"/>
    </location>
</feature>
<dbReference type="Pfam" id="PF08608">
    <property type="entry name" value="Wyosine_form"/>
    <property type="match status" value="1"/>
</dbReference>
<comment type="caution">
    <text evidence="16">The sequence shown here is derived from an EMBL/GenBank/DDBJ whole genome shotgun (WGS) entry which is preliminary data.</text>
</comment>
<evidence type="ECO:0000256" key="9">
    <source>
        <dbReference type="ARBA" id="ARBA00023004"/>
    </source>
</evidence>
<comment type="similarity">
    <text evidence="3">Belongs to the TYW1 family.</text>
</comment>
<dbReference type="InterPro" id="IPR034556">
    <property type="entry name" value="tRNA_wybutosine-synthase"/>
</dbReference>
<dbReference type="PANTHER" id="PTHR13930:SF0">
    <property type="entry name" value="S-ADENOSYL-L-METHIONINE-DEPENDENT TRNA 4-DEMETHYLWYOSINE SYNTHASE TYW1-RELATED"/>
    <property type="match status" value="1"/>
</dbReference>
<dbReference type="SUPFAM" id="SSF52218">
    <property type="entry name" value="Flavoproteins"/>
    <property type="match status" value="1"/>
</dbReference>
<keyword evidence="9" id="KW-0408">Iron</keyword>
<dbReference type="EC" id="4.1.3.44" evidence="4"/>
<dbReference type="GO" id="GO:0102521">
    <property type="term" value="F:tRNA-4-demethylwyosine synthase activity"/>
    <property type="evidence" value="ECO:0007669"/>
    <property type="project" value="UniProtKB-EC"/>
</dbReference>
<dbReference type="PANTHER" id="PTHR13930">
    <property type="entry name" value="S-ADENOSYL-L-METHIONINE-DEPENDENT TRNA 4-DEMETHYLWYOSINE SYNTHASE"/>
    <property type="match status" value="1"/>
</dbReference>
<dbReference type="InterPro" id="IPR013917">
    <property type="entry name" value="tRNA_wybutosine-synth"/>
</dbReference>
<evidence type="ECO:0000256" key="1">
    <source>
        <dbReference type="ARBA" id="ARBA00001966"/>
    </source>
</evidence>
<dbReference type="SFLD" id="SFLDG01071">
    <property type="entry name" value="tRNA_wybutosine-synthesizing"/>
    <property type="match status" value="1"/>
</dbReference>
<reference evidence="16 17" key="1">
    <citation type="submission" date="2017-11" db="EMBL/GenBank/DDBJ databases">
        <title>De novo assembly and phasing of dikaryotic genomes from two isolates of Puccinia coronata f. sp. avenae, the causal agent of oat crown rust.</title>
        <authorList>
            <person name="Miller M.E."/>
            <person name="Zhang Y."/>
            <person name="Omidvar V."/>
            <person name="Sperschneider J."/>
            <person name="Schwessinger B."/>
            <person name="Raley C."/>
            <person name="Palmer J.M."/>
            <person name="Garnica D."/>
            <person name="Upadhyaya N."/>
            <person name="Rathjen J."/>
            <person name="Taylor J.M."/>
            <person name="Park R.F."/>
            <person name="Dodds P.N."/>
            <person name="Hirsch C.D."/>
            <person name="Kianian S.F."/>
            <person name="Figueroa M."/>
        </authorList>
    </citation>
    <scope>NUCLEOTIDE SEQUENCE [LARGE SCALE GENOMIC DNA]</scope>
    <source>
        <strain evidence="16">12NC29</strain>
    </source>
</reference>
<feature type="domain" description="Radical SAM core" evidence="15">
    <location>
        <begin position="353"/>
        <end position="597"/>
    </location>
</feature>
<dbReference type="GO" id="GO:0046872">
    <property type="term" value="F:metal ion binding"/>
    <property type="evidence" value="ECO:0007669"/>
    <property type="project" value="UniProtKB-KW"/>
</dbReference>
<evidence type="ECO:0000256" key="10">
    <source>
        <dbReference type="ARBA" id="ARBA00023014"/>
    </source>
</evidence>
<dbReference type="Pfam" id="PF00258">
    <property type="entry name" value="Flavodoxin_1"/>
    <property type="match status" value="1"/>
</dbReference>
<dbReference type="InterPro" id="IPR007197">
    <property type="entry name" value="rSAM"/>
</dbReference>
<dbReference type="UniPathway" id="UPA00375"/>
<feature type="domain" description="Flavodoxin-like" evidence="14">
    <location>
        <begin position="35"/>
        <end position="188"/>
    </location>
</feature>
<evidence type="ECO:0000256" key="4">
    <source>
        <dbReference type="ARBA" id="ARBA00012821"/>
    </source>
</evidence>
<evidence type="ECO:0000256" key="5">
    <source>
        <dbReference type="ARBA" id="ARBA00022485"/>
    </source>
</evidence>
<name>A0A2N5W4Y8_9BASI</name>
<dbReference type="Gene3D" id="3.40.50.360">
    <property type="match status" value="1"/>
</dbReference>
<keyword evidence="11" id="KW-0456">Lyase</keyword>
<dbReference type="SUPFAM" id="SSF102114">
    <property type="entry name" value="Radical SAM enzymes"/>
    <property type="match status" value="1"/>
</dbReference>
<dbReference type="GO" id="GO:0031591">
    <property type="term" value="P:wybutosine biosynthetic process"/>
    <property type="evidence" value="ECO:0007669"/>
    <property type="project" value="TreeGrafter"/>
</dbReference>
<evidence type="ECO:0000256" key="3">
    <source>
        <dbReference type="ARBA" id="ARBA00010115"/>
    </source>
</evidence>
<dbReference type="InterPro" id="IPR029039">
    <property type="entry name" value="Flavoprotein-like_sf"/>
</dbReference>
<dbReference type="OrthoDB" id="271553at2759"/>
<feature type="compositionally biased region" description="Acidic residues" evidence="13">
    <location>
        <begin position="215"/>
        <end position="234"/>
    </location>
</feature>
<dbReference type="EMBL" id="PGCJ01000012">
    <property type="protein sequence ID" value="PLW57294.1"/>
    <property type="molecule type" value="Genomic_DNA"/>
</dbReference>
<protein>
    <recommendedName>
        <fullName evidence="4">tRNA 4-demethylwyosine synthase (AdoMet-dependent)</fullName>
        <ecNumber evidence="4">4.1.3.44</ecNumber>
    </recommendedName>
</protein>
<evidence type="ECO:0000256" key="13">
    <source>
        <dbReference type="SAM" id="MobiDB-lite"/>
    </source>
</evidence>
<comment type="cofactor">
    <cofactor evidence="1">
        <name>[4Fe-4S] cluster</name>
        <dbReference type="ChEBI" id="CHEBI:49883"/>
    </cofactor>
</comment>
<dbReference type="AlphaFoldDB" id="A0A2N5W4Y8"/>
<dbReference type="PROSITE" id="PS51918">
    <property type="entry name" value="RADICAL_SAM"/>
    <property type="match status" value="1"/>
</dbReference>
<dbReference type="Proteomes" id="UP000235388">
    <property type="component" value="Unassembled WGS sequence"/>
</dbReference>
<evidence type="ECO:0000256" key="7">
    <source>
        <dbReference type="ARBA" id="ARBA00022694"/>
    </source>
</evidence>
<accession>A0A2N5W4Y8</accession>
<keyword evidence="8" id="KW-0479">Metal-binding</keyword>
<dbReference type="Pfam" id="PF04055">
    <property type="entry name" value="Radical_SAM"/>
    <property type="match status" value="1"/>
</dbReference>
<gene>
    <name evidence="16" type="ORF">PCANC_02438</name>
</gene>
<evidence type="ECO:0000259" key="15">
    <source>
        <dbReference type="PROSITE" id="PS51918"/>
    </source>
</evidence>
<dbReference type="GO" id="GO:0051539">
    <property type="term" value="F:4 iron, 4 sulfur cluster binding"/>
    <property type="evidence" value="ECO:0007669"/>
    <property type="project" value="UniProtKB-KW"/>
</dbReference>
<keyword evidence="6" id="KW-0949">S-adenosyl-L-methionine</keyword>
<dbReference type="InterPro" id="IPR013785">
    <property type="entry name" value="Aldolase_TIM"/>
</dbReference>
<evidence type="ECO:0000256" key="6">
    <source>
        <dbReference type="ARBA" id="ARBA00022691"/>
    </source>
</evidence>
<keyword evidence="17" id="KW-1185">Reference proteome</keyword>
<feature type="region of interest" description="Disordered" evidence="13">
    <location>
        <begin position="208"/>
        <end position="276"/>
    </location>
</feature>
<dbReference type="Gene3D" id="3.20.20.70">
    <property type="entry name" value="Aldolase class I"/>
    <property type="match status" value="1"/>
</dbReference>
<dbReference type="SFLD" id="SFLDF00284">
    <property type="entry name" value="tRNA_wybutosine-synthesizing"/>
    <property type="match status" value="1"/>
</dbReference>
<dbReference type="PROSITE" id="PS50902">
    <property type="entry name" value="FLAVODOXIN_LIKE"/>
    <property type="match status" value="1"/>
</dbReference>
<keyword evidence="5" id="KW-0004">4Fe-4S</keyword>
<dbReference type="CDD" id="cd01335">
    <property type="entry name" value="Radical_SAM"/>
    <property type="match status" value="1"/>
</dbReference>
<evidence type="ECO:0000259" key="14">
    <source>
        <dbReference type="PROSITE" id="PS50902"/>
    </source>
</evidence>
<proteinExistence type="inferred from homology"/>